<dbReference type="EMBL" id="WNLA01000005">
    <property type="protein sequence ID" value="MTW02478.1"/>
    <property type="molecule type" value="Genomic_DNA"/>
</dbReference>
<dbReference type="AlphaFoldDB" id="A0A6L6PZP5"/>
<dbReference type="Proteomes" id="UP000484015">
    <property type="component" value="Unassembled WGS sequence"/>
</dbReference>
<name>A0A6L6PZP5_9BURK</name>
<evidence type="ECO:0000313" key="1">
    <source>
        <dbReference type="EMBL" id="MTW02478.1"/>
    </source>
</evidence>
<organism evidence="1 2">
    <name type="scientific">Pseudoduganella ginsengisoli</name>
    <dbReference type="NCBI Taxonomy" id="1462440"/>
    <lineage>
        <taxon>Bacteria</taxon>
        <taxon>Pseudomonadati</taxon>
        <taxon>Pseudomonadota</taxon>
        <taxon>Betaproteobacteria</taxon>
        <taxon>Burkholderiales</taxon>
        <taxon>Oxalobacteraceae</taxon>
        <taxon>Telluria group</taxon>
        <taxon>Pseudoduganella</taxon>
    </lineage>
</organism>
<dbReference type="RefSeq" id="WP_155438876.1">
    <property type="nucleotide sequence ID" value="NZ_WNLA01000005.1"/>
</dbReference>
<dbReference type="SUPFAM" id="SSF46785">
    <property type="entry name" value="Winged helix' DNA-binding domain"/>
    <property type="match status" value="1"/>
</dbReference>
<protein>
    <submittedName>
        <fullName evidence="1">Transcriptional regulator</fullName>
    </submittedName>
</protein>
<dbReference type="InterPro" id="IPR036390">
    <property type="entry name" value="WH_DNA-bd_sf"/>
</dbReference>
<keyword evidence="2" id="KW-1185">Reference proteome</keyword>
<evidence type="ECO:0000313" key="2">
    <source>
        <dbReference type="Proteomes" id="UP000484015"/>
    </source>
</evidence>
<reference evidence="1 2" key="1">
    <citation type="submission" date="2019-11" db="EMBL/GenBank/DDBJ databases">
        <title>Type strains purchased from KCTC, JCM and DSMZ.</title>
        <authorList>
            <person name="Lu H."/>
        </authorList>
    </citation>
    <scope>NUCLEOTIDE SEQUENCE [LARGE SCALE GENOMIC DNA]</scope>
    <source>
        <strain evidence="1 2">KCTC 42409</strain>
    </source>
</reference>
<sequence length="201" mass="21550">MGIFADVLFSKTQQRVLAILYGQPYRSFYANEIISLAACGSGAVQRELASLEASGLVHGWRSGNQKHYQVNHEAPIFEELRGIVVKTFGTAEAIKAALAPVLEKMQAVFIHGDAVEGTVHGGGAIELVAVAPEELHAPLKDVLATLPPMLGRNIAPVCYTADTFWLQWRAHDAALASVMERTKIFIKGTDADLVKLAGAGA</sequence>
<accession>A0A6L6PZP5</accession>
<gene>
    <name evidence="1" type="ORF">GM668_10340</name>
</gene>
<proteinExistence type="predicted"/>
<dbReference type="OrthoDB" id="8223306at2"/>
<comment type="caution">
    <text evidence="1">The sequence shown here is derived from an EMBL/GenBank/DDBJ whole genome shotgun (WGS) entry which is preliminary data.</text>
</comment>
<dbReference type="Gene3D" id="1.10.10.10">
    <property type="entry name" value="Winged helix-like DNA-binding domain superfamily/Winged helix DNA-binding domain"/>
    <property type="match status" value="1"/>
</dbReference>
<dbReference type="InterPro" id="IPR036388">
    <property type="entry name" value="WH-like_DNA-bd_sf"/>
</dbReference>